<dbReference type="InterPro" id="IPR016294">
    <property type="entry name" value="Pept_M10B"/>
</dbReference>
<dbReference type="Pfam" id="PF00413">
    <property type="entry name" value="Peptidase_M10"/>
    <property type="match status" value="1"/>
</dbReference>
<comment type="cofactor">
    <cofactor evidence="1">
        <name>Ca(2+)</name>
        <dbReference type="ChEBI" id="CHEBI:29108"/>
    </cofactor>
</comment>
<dbReference type="AlphaFoldDB" id="A0A1N7U2U0"/>
<dbReference type="GO" id="GO:0008270">
    <property type="term" value="F:zinc ion binding"/>
    <property type="evidence" value="ECO:0007669"/>
    <property type="project" value="InterPro"/>
</dbReference>
<comment type="subcellular location">
    <subcellularLocation>
        <location evidence="2">Secreted</location>
    </subcellularLocation>
</comment>
<keyword evidence="11" id="KW-0482">Metalloprotease</keyword>
<keyword evidence="8" id="KW-0378">Hydrolase</keyword>
<dbReference type="InterPro" id="IPR001343">
    <property type="entry name" value="Hemolysn_Ca-bd"/>
</dbReference>
<evidence type="ECO:0000259" key="15">
    <source>
        <dbReference type="SMART" id="SM00235"/>
    </source>
</evidence>
<dbReference type="Gene3D" id="3.40.390.10">
    <property type="entry name" value="Collagenase (Catalytic Domain)"/>
    <property type="match status" value="1"/>
</dbReference>
<name>A0A1N7U2U0_9PSED</name>
<evidence type="ECO:0000256" key="2">
    <source>
        <dbReference type="ARBA" id="ARBA00004613"/>
    </source>
</evidence>
<evidence type="ECO:0000256" key="7">
    <source>
        <dbReference type="ARBA" id="ARBA00022737"/>
    </source>
</evidence>
<dbReference type="PROSITE" id="PS00330">
    <property type="entry name" value="HEMOLYSIN_CALCIUM"/>
    <property type="match status" value="1"/>
</dbReference>
<keyword evidence="7" id="KW-0677">Repeat</keyword>
<dbReference type="CDD" id="cd04277">
    <property type="entry name" value="ZnMc_serralysin_like"/>
    <property type="match status" value="1"/>
</dbReference>
<dbReference type="GO" id="GO:0005509">
    <property type="term" value="F:calcium ion binding"/>
    <property type="evidence" value="ECO:0007669"/>
    <property type="project" value="InterPro"/>
</dbReference>
<evidence type="ECO:0000256" key="10">
    <source>
        <dbReference type="ARBA" id="ARBA00022837"/>
    </source>
</evidence>
<keyword evidence="6 13" id="KW-0479">Metal-binding</keyword>
<dbReference type="Gene3D" id="2.150.10.10">
    <property type="entry name" value="Serralysin-like metalloprotease, C-terminal"/>
    <property type="match status" value="1"/>
</dbReference>
<dbReference type="Pfam" id="PF00353">
    <property type="entry name" value="HemolysinCabind"/>
    <property type="match status" value="1"/>
</dbReference>
<dbReference type="NCBIfam" id="NF035945">
    <property type="entry name" value="Zn_serralysin"/>
    <property type="match status" value="1"/>
</dbReference>
<dbReference type="GO" id="GO:0004222">
    <property type="term" value="F:metalloendopeptidase activity"/>
    <property type="evidence" value="ECO:0007669"/>
    <property type="project" value="InterPro"/>
</dbReference>
<dbReference type="InterPro" id="IPR001818">
    <property type="entry name" value="Pept_M10_metallopeptidase"/>
</dbReference>
<evidence type="ECO:0000313" key="16">
    <source>
        <dbReference type="EMBL" id="AIB37057.1"/>
    </source>
</evidence>
<evidence type="ECO:0000256" key="12">
    <source>
        <dbReference type="PIRSR" id="PIRSR001205-1"/>
    </source>
</evidence>
<dbReference type="GO" id="GO:0031012">
    <property type="term" value="C:extracellular matrix"/>
    <property type="evidence" value="ECO:0007669"/>
    <property type="project" value="InterPro"/>
</dbReference>
<evidence type="ECO:0000256" key="9">
    <source>
        <dbReference type="ARBA" id="ARBA00022833"/>
    </source>
</evidence>
<protein>
    <submittedName>
        <fullName evidence="16">Peptidase</fullName>
    </submittedName>
</protein>
<comment type="cofactor">
    <cofactor evidence="13">
        <name>Zn(2+)</name>
        <dbReference type="ChEBI" id="CHEBI:29105"/>
    </cofactor>
    <text evidence="13">Binds 1 zinc ion per subunit.</text>
</comment>
<dbReference type="PRINTS" id="PR00313">
    <property type="entry name" value="CABNDNGRPT"/>
</dbReference>
<dbReference type="SUPFAM" id="SSF55486">
    <property type="entry name" value="Metalloproteases ('zincins'), catalytic domain"/>
    <property type="match status" value="1"/>
</dbReference>
<evidence type="ECO:0000256" key="14">
    <source>
        <dbReference type="SAM" id="MobiDB-lite"/>
    </source>
</evidence>
<evidence type="ECO:0000256" key="11">
    <source>
        <dbReference type="ARBA" id="ARBA00023049"/>
    </source>
</evidence>
<dbReference type="GO" id="GO:0006508">
    <property type="term" value="P:proteolysis"/>
    <property type="evidence" value="ECO:0007669"/>
    <property type="project" value="UniProtKB-KW"/>
</dbReference>
<feature type="binding site" evidence="13">
    <location>
        <position position="205"/>
    </location>
    <ligand>
        <name>Zn(2+)</name>
        <dbReference type="ChEBI" id="CHEBI:29105"/>
        <note>catalytic</note>
    </ligand>
</feature>
<evidence type="ECO:0000256" key="3">
    <source>
        <dbReference type="ARBA" id="ARBA00009490"/>
    </source>
</evidence>
<feature type="active site" evidence="12">
    <location>
        <position position="202"/>
    </location>
</feature>
<proteinExistence type="inferred from homology"/>
<dbReference type="SUPFAM" id="SSF51120">
    <property type="entry name" value="beta-Roll"/>
    <property type="match status" value="1"/>
</dbReference>
<feature type="domain" description="Peptidase metallopeptidase" evidence="15">
    <location>
        <begin position="74"/>
        <end position="241"/>
    </location>
</feature>
<evidence type="ECO:0000256" key="1">
    <source>
        <dbReference type="ARBA" id="ARBA00001913"/>
    </source>
</evidence>
<dbReference type="InterPro" id="IPR013858">
    <property type="entry name" value="Peptidase_M10B_C"/>
</dbReference>
<reference evidence="16 17" key="1">
    <citation type="submission" date="2014-05" db="EMBL/GenBank/DDBJ databases">
        <title>Pseudomonas simiae WCS417.</title>
        <authorList>
            <person name="Berendsen R.L."/>
        </authorList>
    </citation>
    <scope>NUCLEOTIDE SEQUENCE [LARGE SCALE GENOMIC DNA]</scope>
    <source>
        <strain evidence="16 17">WCS417</strain>
    </source>
</reference>
<organism evidence="16 17">
    <name type="scientific">Pseudomonas simiae</name>
    <dbReference type="NCBI Taxonomy" id="321846"/>
    <lineage>
        <taxon>Bacteria</taxon>
        <taxon>Pseudomonadati</taxon>
        <taxon>Pseudomonadota</taxon>
        <taxon>Gammaproteobacteria</taxon>
        <taxon>Pseudomonadales</taxon>
        <taxon>Pseudomonadaceae</taxon>
        <taxon>Pseudomonas</taxon>
    </lineage>
</organism>
<dbReference type="Pfam" id="PF08548">
    <property type="entry name" value="Peptidase_M10_C"/>
    <property type="match status" value="1"/>
</dbReference>
<keyword evidence="9 13" id="KW-0862">Zinc</keyword>
<comment type="similarity">
    <text evidence="3">Belongs to the peptidase M10B family.</text>
</comment>
<sequence>MCPRSQDQASLPDESAFMTAITSRASTTFQTIEQFQHRDDRGGGIQHNGLPSKTPEEATARLWRGSAGWPDKNGDGRYDVTYTFREPPEDKHQRQHNKSGFTHVLENQRQQTRRSLQSIADVANVRFTEGPKTASSEGHITLGNYADLYNKKGQSVAAYPQTSLPNPKDRFSGDAWFVDTKDDQSVPNASHGDAGRFTLVHELGHALGLSHPSQYDVSSGSAKAGYLEDSESHTTMSYLGERHGYMNHGGIRASAPQLDDISAYQQEYGANPETRKDDTTYGFNSNTDRDFLSVKADQDKMVAAIWDGGGTDTLDFSGYQQDQQISLKAGTFSDVGGLKGNVSIAYGVTIENAVGGFGNDLLVGNDAANTLNGGEGNDRIYGAGGADILWGGKGNDVFVYGKTNESTRDAPDQIMDFVSGEDRVDVSGIRATQGDKPLTFVRAFSGASGEAMVTYDPAVQRSTLQISGKPDEPAFLLVVHGKLQQSDIVS</sequence>
<feature type="region of interest" description="Disordered" evidence="14">
    <location>
        <begin position="37"/>
        <end position="57"/>
    </location>
</feature>
<dbReference type="InterPro" id="IPR006026">
    <property type="entry name" value="Peptidase_Metallo"/>
</dbReference>
<evidence type="ECO:0000256" key="4">
    <source>
        <dbReference type="ARBA" id="ARBA00022525"/>
    </source>
</evidence>
<evidence type="ECO:0000256" key="5">
    <source>
        <dbReference type="ARBA" id="ARBA00022670"/>
    </source>
</evidence>
<feature type="binding site" evidence="13">
    <location>
        <position position="201"/>
    </location>
    <ligand>
        <name>Zn(2+)</name>
        <dbReference type="ChEBI" id="CHEBI:29105"/>
        <note>catalytic</note>
    </ligand>
</feature>
<keyword evidence="4" id="KW-0964">Secreted</keyword>
<dbReference type="InterPro" id="IPR024079">
    <property type="entry name" value="MetalloPept_cat_dom_sf"/>
</dbReference>
<evidence type="ECO:0000313" key="17">
    <source>
        <dbReference type="Proteomes" id="UP000027308"/>
    </source>
</evidence>
<evidence type="ECO:0000256" key="8">
    <source>
        <dbReference type="ARBA" id="ARBA00022801"/>
    </source>
</evidence>
<dbReference type="InterPro" id="IPR018511">
    <property type="entry name" value="Hemolysin-typ_Ca-bd_CS"/>
</dbReference>
<dbReference type="SMART" id="SM00235">
    <property type="entry name" value="ZnMc"/>
    <property type="match status" value="1"/>
</dbReference>
<dbReference type="PIRSF" id="PIRSF001205">
    <property type="entry name" value="Peptidase_M10B"/>
    <property type="match status" value="1"/>
</dbReference>
<evidence type="ECO:0000256" key="6">
    <source>
        <dbReference type="ARBA" id="ARBA00022723"/>
    </source>
</evidence>
<dbReference type="Proteomes" id="UP000027308">
    <property type="component" value="Chromosome"/>
</dbReference>
<keyword evidence="5" id="KW-0645">Protease</keyword>
<gene>
    <name evidence="16" type="ORF">PS417_15995</name>
</gene>
<accession>A0A1N7U2U0</accession>
<evidence type="ECO:0000256" key="13">
    <source>
        <dbReference type="PIRSR" id="PIRSR001205-2"/>
    </source>
</evidence>
<dbReference type="InterPro" id="IPR034033">
    <property type="entry name" value="Serralysin-like"/>
</dbReference>
<dbReference type="InterPro" id="IPR011049">
    <property type="entry name" value="Serralysin-like_metalloprot_C"/>
</dbReference>
<keyword evidence="10" id="KW-0106">Calcium</keyword>
<feature type="binding site" evidence="13">
    <location>
        <position position="211"/>
    </location>
    <ligand>
        <name>Zn(2+)</name>
        <dbReference type="ChEBI" id="CHEBI:29105"/>
        <note>catalytic</note>
    </ligand>
</feature>
<dbReference type="GO" id="GO:0005615">
    <property type="term" value="C:extracellular space"/>
    <property type="evidence" value="ECO:0007669"/>
    <property type="project" value="InterPro"/>
</dbReference>
<dbReference type="EMBL" id="CP007637">
    <property type="protein sequence ID" value="AIB37057.1"/>
    <property type="molecule type" value="Genomic_DNA"/>
</dbReference>
<dbReference type="eggNOG" id="COG2931">
    <property type="taxonomic scope" value="Bacteria"/>
</dbReference>